<dbReference type="Gene3D" id="1.10.3730.20">
    <property type="match status" value="1"/>
</dbReference>
<protein>
    <submittedName>
        <fullName evidence="10">QacE family quaternary ammonium compound efflux SMR transporter</fullName>
    </submittedName>
</protein>
<evidence type="ECO:0000256" key="8">
    <source>
        <dbReference type="RuleBase" id="RU003942"/>
    </source>
</evidence>
<accession>A0A1P8MVB0</accession>
<proteinExistence type="inferred from homology"/>
<comment type="subcellular location">
    <subcellularLocation>
        <location evidence="1 8">Cell membrane</location>
        <topology evidence="1 8">Multi-pass membrane protein</topology>
    </subcellularLocation>
</comment>
<evidence type="ECO:0000256" key="9">
    <source>
        <dbReference type="SAM" id="Phobius"/>
    </source>
</evidence>
<name>A0A1P8MVB0_9RHOB</name>
<dbReference type="Proteomes" id="UP000186336">
    <property type="component" value="Chromosome"/>
</dbReference>
<sequence>MDWTHLGFAIVAKIVGRTALKASDGSSKLGSSLVAVVGFIVALYFLEVTLRTLQLAVAYAICASAGTALLTIVGVVIFRQSLDFAGWVGVLQIVAGVVVIKTLSKTEIH</sequence>
<dbReference type="PANTHER" id="PTHR30561:SF1">
    <property type="entry name" value="MULTIDRUG TRANSPORTER EMRE"/>
    <property type="match status" value="1"/>
</dbReference>
<dbReference type="GO" id="GO:0015220">
    <property type="term" value="F:choline transmembrane transporter activity"/>
    <property type="evidence" value="ECO:0007669"/>
    <property type="project" value="TreeGrafter"/>
</dbReference>
<dbReference type="OrthoDB" id="9808638at2"/>
<feature type="transmembrane region" description="Helical" evidence="9">
    <location>
        <begin position="58"/>
        <end position="78"/>
    </location>
</feature>
<dbReference type="KEGG" id="tom:BWR18_09985"/>
<evidence type="ECO:0000256" key="5">
    <source>
        <dbReference type="ARBA" id="ARBA00022989"/>
    </source>
</evidence>
<keyword evidence="11" id="KW-1185">Reference proteome</keyword>
<feature type="transmembrane region" description="Helical" evidence="9">
    <location>
        <begin position="84"/>
        <end position="103"/>
    </location>
</feature>
<dbReference type="AlphaFoldDB" id="A0A1P8MVB0"/>
<keyword evidence="2" id="KW-0813">Transport</keyword>
<dbReference type="GO" id="GO:0015297">
    <property type="term" value="F:antiporter activity"/>
    <property type="evidence" value="ECO:0007669"/>
    <property type="project" value="TreeGrafter"/>
</dbReference>
<dbReference type="PANTHER" id="PTHR30561">
    <property type="entry name" value="SMR FAMILY PROTON-DEPENDENT DRUG EFFLUX TRANSPORTER SUGE"/>
    <property type="match status" value="1"/>
</dbReference>
<dbReference type="InterPro" id="IPR000390">
    <property type="entry name" value="Small_drug/metabolite_transptr"/>
</dbReference>
<evidence type="ECO:0000256" key="1">
    <source>
        <dbReference type="ARBA" id="ARBA00004651"/>
    </source>
</evidence>
<keyword evidence="4 8" id="KW-0812">Transmembrane</keyword>
<comment type="similarity">
    <text evidence="7 8">Belongs to the drug/metabolite transporter (DMT) superfamily. Small multidrug resistance (SMR) (TC 2.A.7.1) family.</text>
</comment>
<feature type="transmembrane region" description="Helical" evidence="9">
    <location>
        <begin position="29"/>
        <end position="46"/>
    </location>
</feature>
<dbReference type="GO" id="GO:0031460">
    <property type="term" value="P:glycine betaine transport"/>
    <property type="evidence" value="ECO:0007669"/>
    <property type="project" value="TreeGrafter"/>
</dbReference>
<dbReference type="Pfam" id="PF00893">
    <property type="entry name" value="Multi_Drug_Res"/>
    <property type="match status" value="1"/>
</dbReference>
<keyword evidence="3" id="KW-1003">Cell membrane</keyword>
<evidence type="ECO:0000256" key="7">
    <source>
        <dbReference type="ARBA" id="ARBA00038032"/>
    </source>
</evidence>
<dbReference type="GO" id="GO:0005886">
    <property type="term" value="C:plasma membrane"/>
    <property type="evidence" value="ECO:0007669"/>
    <property type="project" value="UniProtKB-SubCell"/>
</dbReference>
<dbReference type="EMBL" id="CP019312">
    <property type="protein sequence ID" value="APX11968.1"/>
    <property type="molecule type" value="Genomic_DNA"/>
</dbReference>
<reference evidence="10 11" key="1">
    <citation type="submission" date="2017-01" db="EMBL/GenBank/DDBJ databases">
        <title>Complete genome of Tateyamaria omphalii DOK1-4 isolated from seawater in Dokdo.</title>
        <authorList>
            <person name="Kim J.H."/>
            <person name="Chi W.-J."/>
        </authorList>
    </citation>
    <scope>NUCLEOTIDE SEQUENCE [LARGE SCALE GENOMIC DNA]</scope>
    <source>
        <strain evidence="10 11">DOK1-4</strain>
    </source>
</reference>
<evidence type="ECO:0000313" key="11">
    <source>
        <dbReference type="Proteomes" id="UP000186336"/>
    </source>
</evidence>
<evidence type="ECO:0000313" key="10">
    <source>
        <dbReference type="EMBL" id="APX11968.1"/>
    </source>
</evidence>
<dbReference type="SUPFAM" id="SSF103481">
    <property type="entry name" value="Multidrug resistance efflux transporter EmrE"/>
    <property type="match status" value="1"/>
</dbReference>
<evidence type="ECO:0000256" key="2">
    <source>
        <dbReference type="ARBA" id="ARBA00022448"/>
    </source>
</evidence>
<keyword evidence="5 9" id="KW-1133">Transmembrane helix</keyword>
<evidence type="ECO:0000256" key="4">
    <source>
        <dbReference type="ARBA" id="ARBA00022692"/>
    </source>
</evidence>
<dbReference type="GO" id="GO:0015199">
    <property type="term" value="F:amino-acid betaine transmembrane transporter activity"/>
    <property type="evidence" value="ECO:0007669"/>
    <property type="project" value="TreeGrafter"/>
</dbReference>
<gene>
    <name evidence="10" type="ORF">BWR18_09985</name>
</gene>
<evidence type="ECO:0000256" key="3">
    <source>
        <dbReference type="ARBA" id="ARBA00022475"/>
    </source>
</evidence>
<dbReference type="InterPro" id="IPR037185">
    <property type="entry name" value="EmrE-like"/>
</dbReference>
<dbReference type="InterPro" id="IPR045324">
    <property type="entry name" value="Small_multidrug_res"/>
</dbReference>
<dbReference type="RefSeq" id="WP_076627899.1">
    <property type="nucleotide sequence ID" value="NZ_CP019312.1"/>
</dbReference>
<organism evidence="10 11">
    <name type="scientific">Tateyamaria omphalii</name>
    <dbReference type="NCBI Taxonomy" id="299262"/>
    <lineage>
        <taxon>Bacteria</taxon>
        <taxon>Pseudomonadati</taxon>
        <taxon>Pseudomonadota</taxon>
        <taxon>Alphaproteobacteria</taxon>
        <taxon>Rhodobacterales</taxon>
        <taxon>Roseobacteraceae</taxon>
        <taxon>Tateyamaria</taxon>
    </lineage>
</organism>
<keyword evidence="6 9" id="KW-0472">Membrane</keyword>
<evidence type="ECO:0000256" key="6">
    <source>
        <dbReference type="ARBA" id="ARBA00023136"/>
    </source>
</evidence>